<dbReference type="GO" id="GO:0034203">
    <property type="term" value="P:glycolipid translocation"/>
    <property type="evidence" value="ECO:0007669"/>
    <property type="project" value="TreeGrafter"/>
</dbReference>
<dbReference type="OrthoDB" id="9979195at2759"/>
<feature type="transmembrane region" description="Helical" evidence="11">
    <location>
        <begin position="251"/>
        <end position="273"/>
    </location>
</feature>
<dbReference type="Proteomes" id="UP000521943">
    <property type="component" value="Unassembled WGS sequence"/>
</dbReference>
<dbReference type="GO" id="GO:0005789">
    <property type="term" value="C:endoplasmic reticulum membrane"/>
    <property type="evidence" value="ECO:0007669"/>
    <property type="project" value="UniProtKB-SubCell"/>
</dbReference>
<evidence type="ECO:0000256" key="3">
    <source>
        <dbReference type="ARBA" id="ARBA00010288"/>
    </source>
</evidence>
<comment type="function">
    <text evidence="9">Intramembrane glycolipid transporter that operates in the biosynthetic pathway of dolichol-linked oligosaccharides, the glycan precursors employed in protein asparagine (N)-glycosylation. The sequential addition of sugars to dolichol pyrophosphate produces dolichol-linked oligosaccharides containing fourteen sugars, including two GlcNAcs, nine mannoses and three glucoses. Once assembled, the oligosaccharide is transferred from the lipid to nascent proteins by oligosaccharyltransferases. The assembly of dolichol-linked oligosaccharides begins on the cytosolic side of the endoplasmic reticulum membrane and finishes in its lumen. RFT1 could mediate the translocation of the cytosolically oriented intermediate DolPP-GlcNAc2Man5, produced by ALG11, into the ER lumen where dolichol-linked oligosaccharides assembly continues. However, the intramembrane lipid transporter activity could not be confirmed in vitro.</text>
</comment>
<evidence type="ECO:0000256" key="8">
    <source>
        <dbReference type="ARBA" id="ARBA00044793"/>
    </source>
</evidence>
<feature type="transmembrane region" description="Helical" evidence="11">
    <location>
        <begin position="600"/>
        <end position="623"/>
    </location>
</feature>
<organism evidence="12 13">
    <name type="scientific">Ephemerocybe angulata</name>
    <dbReference type="NCBI Taxonomy" id="980116"/>
    <lineage>
        <taxon>Eukaryota</taxon>
        <taxon>Fungi</taxon>
        <taxon>Dikarya</taxon>
        <taxon>Basidiomycota</taxon>
        <taxon>Agaricomycotina</taxon>
        <taxon>Agaricomycetes</taxon>
        <taxon>Agaricomycetidae</taxon>
        <taxon>Agaricales</taxon>
        <taxon>Agaricineae</taxon>
        <taxon>Psathyrellaceae</taxon>
        <taxon>Ephemerocybe</taxon>
    </lineage>
</organism>
<feature type="transmembrane region" description="Helical" evidence="11">
    <location>
        <begin position="809"/>
        <end position="828"/>
    </location>
</feature>
<dbReference type="AlphaFoldDB" id="A0A8H6HQI5"/>
<reference evidence="12 13" key="1">
    <citation type="submission" date="2020-07" db="EMBL/GenBank/DDBJ databases">
        <title>Comparative genomics of pyrophilous fungi reveals a link between fire events and developmental genes.</title>
        <authorList>
            <consortium name="DOE Joint Genome Institute"/>
            <person name="Steindorff A.S."/>
            <person name="Carver A."/>
            <person name="Calhoun S."/>
            <person name="Stillman K."/>
            <person name="Liu H."/>
            <person name="Lipzen A."/>
            <person name="Pangilinan J."/>
            <person name="Labutti K."/>
            <person name="Bruns T.D."/>
            <person name="Grigoriev I.V."/>
        </authorList>
    </citation>
    <scope>NUCLEOTIDE SEQUENCE [LARGE SCALE GENOMIC DNA]</scope>
    <source>
        <strain evidence="12 13">CBS 144469</strain>
    </source>
</reference>
<dbReference type="PANTHER" id="PTHR13117:SF5">
    <property type="entry name" value="PROTEIN RFT1 HOMOLOG"/>
    <property type="match status" value="1"/>
</dbReference>
<feature type="transmembrane region" description="Helical" evidence="11">
    <location>
        <begin position="502"/>
        <end position="525"/>
    </location>
</feature>
<feature type="transmembrane region" description="Helical" evidence="11">
    <location>
        <begin position="537"/>
        <end position="554"/>
    </location>
</feature>
<dbReference type="InterPro" id="IPR007594">
    <property type="entry name" value="RFT1"/>
</dbReference>
<evidence type="ECO:0000256" key="10">
    <source>
        <dbReference type="SAM" id="MobiDB-lite"/>
    </source>
</evidence>
<evidence type="ECO:0000256" key="2">
    <source>
        <dbReference type="ARBA" id="ARBA00004922"/>
    </source>
</evidence>
<evidence type="ECO:0000256" key="11">
    <source>
        <dbReference type="SAM" id="Phobius"/>
    </source>
</evidence>
<evidence type="ECO:0000256" key="6">
    <source>
        <dbReference type="ARBA" id="ARBA00022989"/>
    </source>
</evidence>
<accession>A0A8H6HQI5</accession>
<dbReference type="EMBL" id="JACGCI010000054">
    <property type="protein sequence ID" value="KAF6750869.1"/>
    <property type="molecule type" value="Genomic_DNA"/>
</dbReference>
<feature type="transmembrane region" description="Helical" evidence="11">
    <location>
        <begin position="201"/>
        <end position="218"/>
    </location>
</feature>
<keyword evidence="4 11" id="KW-0812">Transmembrane</keyword>
<comment type="pathway">
    <text evidence="2">Protein modification; protein glycosylation.</text>
</comment>
<evidence type="ECO:0000256" key="4">
    <source>
        <dbReference type="ARBA" id="ARBA00022692"/>
    </source>
</evidence>
<feature type="transmembrane region" description="Helical" evidence="11">
    <location>
        <begin position="446"/>
        <end position="465"/>
    </location>
</feature>
<sequence length="963" mass="104520">MAPIAYAGALQPKKKSELQEIALALRISDQGTKDELQLRIKKHLDINSMLEENPQFAGLYGRRKRSVQPQLAPPTAVSEKPRSSSRIAGSLGLDPIRESTPAKDLRDVSHFLKHPPASPEQQQCTPQQSPRNAIDFGTPSSLPPLPETAPPSPAKSIVEAFASKPAEVRAAVQRFHEQEILPHGTEFLEATRQFLSNSRNIWTVTALFEVLYILYSVIPWRYAQIPLSAKGENSALSVPYPPLSTFQTSTFWLVLLHWAIPTLFGPALVGNLISFNPQPAPPQQQEGNPSKGPTPTPIPFDPLTAAIVRVAASLAYPYASLSTAEHVYGLDVLGYNLRVFNSGVGLAFAFAEAIQFYLLPRLRVVMTAMMYYSVALSAEPFEMASFSRPPQSSSSKSSPNAPKSGSDALLSSSVTSLSFLVALQLFSRLFTSVLNQALFRLASPSVFGTAAIQFELILSTILFLSREGVRNAILRSRGADADGSKSKKMEGRDEDDAHVKQLNLTFLPVLLGVPLAALTSVGYLAYASEEVRKQPHLTLAVAVYAIAALVELLSEPMHNRAMVELRTDVRVRAEGLGITAKSCATLGVLFLDARRGKDEWALVAFALGQLVYALTVWASYARVFGVPWMKRPRAKTSGYFDKTLLHLSATMTGQSVIKHVLTEGDKMMLTFFSPLQDQGGYAIAANYGSLLARIVFQPLEETLRVYFSRLLSSSSAASSKKDRRQQAADALSALLQVQAAVSVLFIIFGSAYLPVVLPLVLPPKYLATSAPRVLGAWVYYIPVLALNGGLEAFLSSAASPSDLNRQSRWMFGFSVIYVSTAMLFYRLGLGDVSLIYANTVNLSARILYCLAFASRFFGASSSSTISPTTSEARVPAVHFGISSLVPSIPFLAASGLVAGLVHASARRPAVEAAISTGGKYVVFQKNVLVHVGFGAVLGVACVGVWWFTSGRRLRVLLRGFKKE</sequence>
<proteinExistence type="inferred from homology"/>
<keyword evidence="7 11" id="KW-0472">Membrane</keyword>
<feature type="compositionally biased region" description="Basic and acidic residues" evidence="10">
    <location>
        <begin position="95"/>
        <end position="110"/>
    </location>
</feature>
<evidence type="ECO:0000256" key="9">
    <source>
        <dbReference type="ARBA" id="ARBA00045912"/>
    </source>
</evidence>
<evidence type="ECO:0000313" key="13">
    <source>
        <dbReference type="Proteomes" id="UP000521943"/>
    </source>
</evidence>
<feature type="transmembrane region" description="Helical" evidence="11">
    <location>
        <begin position="730"/>
        <end position="757"/>
    </location>
</feature>
<gene>
    <name evidence="12" type="ORF">DFP72DRAFT_1013045</name>
</gene>
<dbReference type="Pfam" id="PF04506">
    <property type="entry name" value="Rft-1"/>
    <property type="match status" value="1"/>
</dbReference>
<evidence type="ECO:0000256" key="5">
    <source>
        <dbReference type="ARBA" id="ARBA00022824"/>
    </source>
</evidence>
<evidence type="ECO:0000256" key="1">
    <source>
        <dbReference type="ARBA" id="ARBA00004477"/>
    </source>
</evidence>
<keyword evidence="5" id="KW-0256">Endoplasmic reticulum</keyword>
<keyword evidence="13" id="KW-1185">Reference proteome</keyword>
<dbReference type="PANTHER" id="PTHR13117">
    <property type="entry name" value="ENDOPLASMIC RETICULUM MULTISPAN TRANSMEMBRANE PROTEIN-RELATED"/>
    <property type="match status" value="1"/>
</dbReference>
<dbReference type="GO" id="GO:0006488">
    <property type="term" value="P:dolichol-linked oligosaccharide biosynthetic process"/>
    <property type="evidence" value="ECO:0007669"/>
    <property type="project" value="InterPro"/>
</dbReference>
<feature type="transmembrane region" description="Helical" evidence="11">
    <location>
        <begin position="927"/>
        <end position="948"/>
    </location>
</feature>
<feature type="transmembrane region" description="Helical" evidence="11">
    <location>
        <begin position="339"/>
        <end position="359"/>
    </location>
</feature>
<comment type="similarity">
    <text evidence="3">Belongs to the RFT1 family.</text>
</comment>
<evidence type="ECO:0000313" key="12">
    <source>
        <dbReference type="EMBL" id="KAF6750869.1"/>
    </source>
</evidence>
<name>A0A8H6HQI5_9AGAR</name>
<feature type="transmembrane region" description="Helical" evidence="11">
    <location>
        <begin position="834"/>
        <end position="858"/>
    </location>
</feature>
<feature type="transmembrane region" description="Helical" evidence="11">
    <location>
        <begin position="879"/>
        <end position="901"/>
    </location>
</feature>
<evidence type="ECO:0000256" key="7">
    <source>
        <dbReference type="ARBA" id="ARBA00023136"/>
    </source>
</evidence>
<feature type="transmembrane region" description="Helical" evidence="11">
    <location>
        <begin position="408"/>
        <end position="426"/>
    </location>
</feature>
<feature type="transmembrane region" description="Helical" evidence="11">
    <location>
        <begin position="777"/>
        <end position="797"/>
    </location>
</feature>
<keyword evidence="6 11" id="KW-1133">Transmembrane helix</keyword>
<feature type="compositionally biased region" description="Polar residues" evidence="10">
    <location>
        <begin position="119"/>
        <end position="131"/>
    </location>
</feature>
<comment type="subcellular location">
    <subcellularLocation>
        <location evidence="1">Endoplasmic reticulum membrane</location>
        <topology evidence="1">Multi-pass membrane protein</topology>
    </subcellularLocation>
</comment>
<feature type="region of interest" description="Disordered" evidence="10">
    <location>
        <begin position="61"/>
        <end position="153"/>
    </location>
</feature>
<feature type="compositionally biased region" description="Pro residues" evidence="10">
    <location>
        <begin position="141"/>
        <end position="153"/>
    </location>
</feature>
<comment type="caution">
    <text evidence="12">The sequence shown here is derived from an EMBL/GenBank/DDBJ whole genome shotgun (WGS) entry which is preliminary data.</text>
</comment>
<protein>
    <recommendedName>
        <fullName evidence="8">Man(5)GlcNAc(2)-PP-dolichol translocation protein RFT1</fullName>
    </recommendedName>
</protein>